<gene>
    <name evidence="5" type="primary">rlmB</name>
    <name evidence="5" type="ORF">HQ394_05075</name>
</gene>
<proteinExistence type="predicted"/>
<feature type="domain" description="RNA 2-O ribose methyltransferase substrate binding" evidence="4">
    <location>
        <begin position="40"/>
        <end position="116"/>
    </location>
</feature>
<dbReference type="InterPro" id="IPR001537">
    <property type="entry name" value="SpoU_MeTrfase"/>
</dbReference>
<dbReference type="GO" id="GO:0006396">
    <property type="term" value="P:RNA processing"/>
    <property type="evidence" value="ECO:0007669"/>
    <property type="project" value="InterPro"/>
</dbReference>
<evidence type="ECO:0000259" key="4">
    <source>
        <dbReference type="SMART" id="SM00967"/>
    </source>
</evidence>
<keyword evidence="1 5" id="KW-0489">Methyltransferase</keyword>
<dbReference type="NCBIfam" id="TIGR00186">
    <property type="entry name" value="rRNA_methyl_3"/>
    <property type="match status" value="1"/>
</dbReference>
<dbReference type="PANTHER" id="PTHR46429:SF1">
    <property type="entry name" value="23S RRNA (GUANOSINE-2'-O-)-METHYLTRANSFERASE RLMB"/>
    <property type="match status" value="1"/>
</dbReference>
<keyword evidence="2 5" id="KW-0808">Transferase</keyword>
<dbReference type="InterPro" id="IPR004441">
    <property type="entry name" value="rRNA_MeTrfase_TrmH"/>
</dbReference>
<feature type="region of interest" description="Disordered" evidence="3">
    <location>
        <begin position="1"/>
        <end position="35"/>
    </location>
</feature>
<dbReference type="EMBL" id="CP053923">
    <property type="protein sequence ID" value="QNT68840.1"/>
    <property type="molecule type" value="Genomic_DNA"/>
</dbReference>
<dbReference type="InterPro" id="IPR013123">
    <property type="entry name" value="SpoU_subst-bd"/>
</dbReference>
<dbReference type="AlphaFoldDB" id="A0A7H1MZF4"/>
<evidence type="ECO:0000313" key="5">
    <source>
        <dbReference type="EMBL" id="QNT68840.1"/>
    </source>
</evidence>
<evidence type="ECO:0000313" key="6">
    <source>
        <dbReference type="Proteomes" id="UP000516369"/>
    </source>
</evidence>
<dbReference type="Pfam" id="PF00588">
    <property type="entry name" value="SpoU_methylase"/>
    <property type="match status" value="1"/>
</dbReference>
<dbReference type="GO" id="GO:0003723">
    <property type="term" value="F:RNA binding"/>
    <property type="evidence" value="ECO:0007669"/>
    <property type="project" value="InterPro"/>
</dbReference>
<dbReference type="InterPro" id="IPR029064">
    <property type="entry name" value="Ribosomal_eL30-like_sf"/>
</dbReference>
<dbReference type="SUPFAM" id="SSF55315">
    <property type="entry name" value="L30e-like"/>
    <property type="match status" value="1"/>
</dbReference>
<reference evidence="5 6" key="1">
    <citation type="submission" date="2020-05" db="EMBL/GenBank/DDBJ databases">
        <title>Complete closed genome sequence of Defluviicoccus vanus.</title>
        <authorList>
            <person name="Bessarab I."/>
            <person name="Arumugam K."/>
            <person name="Maszenan A.M."/>
            <person name="Seviour R.J."/>
            <person name="Williams R.B."/>
        </authorList>
    </citation>
    <scope>NUCLEOTIDE SEQUENCE [LARGE SCALE GENOMIC DNA]</scope>
    <source>
        <strain evidence="5 6">Ben 114</strain>
    </source>
</reference>
<dbReference type="SMART" id="SM00967">
    <property type="entry name" value="SpoU_sub_bind"/>
    <property type="match status" value="1"/>
</dbReference>
<evidence type="ECO:0000256" key="3">
    <source>
        <dbReference type="SAM" id="MobiDB-lite"/>
    </source>
</evidence>
<accession>A0A7H1MZF4</accession>
<dbReference type="SUPFAM" id="SSF75217">
    <property type="entry name" value="alpha/beta knot"/>
    <property type="match status" value="1"/>
</dbReference>
<dbReference type="Gene3D" id="3.40.1280.10">
    <property type="match status" value="1"/>
</dbReference>
<dbReference type="GO" id="GO:0032259">
    <property type="term" value="P:methylation"/>
    <property type="evidence" value="ECO:0007669"/>
    <property type="project" value="UniProtKB-KW"/>
</dbReference>
<dbReference type="Gene3D" id="3.30.1330.30">
    <property type="match status" value="1"/>
</dbReference>
<dbReference type="RefSeq" id="WP_190262351.1">
    <property type="nucleotide sequence ID" value="NZ_CP053923.1"/>
</dbReference>
<dbReference type="InterPro" id="IPR029028">
    <property type="entry name" value="Alpha/beta_knot_MTases"/>
</dbReference>
<name>A0A7H1MZF4_9PROT</name>
<keyword evidence="6" id="KW-1185">Reference proteome</keyword>
<dbReference type="GO" id="GO:0005829">
    <property type="term" value="C:cytosol"/>
    <property type="evidence" value="ECO:0007669"/>
    <property type="project" value="TreeGrafter"/>
</dbReference>
<feature type="compositionally biased region" description="Polar residues" evidence="3">
    <location>
        <begin position="14"/>
        <end position="23"/>
    </location>
</feature>
<dbReference type="InterPro" id="IPR029026">
    <property type="entry name" value="tRNA_m1G_MTases_N"/>
</dbReference>
<dbReference type="GO" id="GO:0008173">
    <property type="term" value="F:RNA methyltransferase activity"/>
    <property type="evidence" value="ECO:0007669"/>
    <property type="project" value="InterPro"/>
</dbReference>
<sequence length="282" mass="29135">MRQRKAPRKLIEHNPTQRPQRGSANLVARPGTGASGSDEWVYGRHAALALIANPQRQIRQVLTVTEHAPWVAAALAGRADGALAPTLVDARTLAAALPEGAVHQGVAVLAAPLPSIHLDELIAAADPAQASIVVLDQATDPRNVGAVLRAAAAFGATGVVVQDRHASSATSALAKAASGALERVPLVRVVNIARALRTLQDAGFWCLGFAGDGSTSIDAARLDGRLALVLGAEDSGLRRLVRESCDDIVHIPISAAVESLNLATAAAVALYEVSRPRPPVAA</sequence>
<dbReference type="KEGG" id="dvn:HQ394_05075"/>
<evidence type="ECO:0000256" key="2">
    <source>
        <dbReference type="ARBA" id="ARBA00022679"/>
    </source>
</evidence>
<evidence type="ECO:0000256" key="1">
    <source>
        <dbReference type="ARBA" id="ARBA00022603"/>
    </source>
</evidence>
<dbReference type="PANTHER" id="PTHR46429">
    <property type="entry name" value="23S RRNA (GUANOSINE-2'-O-)-METHYLTRANSFERASE RLMB"/>
    <property type="match status" value="1"/>
</dbReference>
<dbReference type="CDD" id="cd18103">
    <property type="entry name" value="SpoU-like_RlmB"/>
    <property type="match status" value="1"/>
</dbReference>
<protein>
    <submittedName>
        <fullName evidence="5">23S rRNA (Guanosine(2251)-2'-O)-methyltransferase RlmB</fullName>
    </submittedName>
</protein>
<organism evidence="5 6">
    <name type="scientific">Defluviicoccus vanus</name>
    <dbReference type="NCBI Taxonomy" id="111831"/>
    <lineage>
        <taxon>Bacteria</taxon>
        <taxon>Pseudomonadati</taxon>
        <taxon>Pseudomonadota</taxon>
        <taxon>Alphaproteobacteria</taxon>
        <taxon>Rhodospirillales</taxon>
        <taxon>Rhodospirillaceae</taxon>
        <taxon>Defluviicoccus</taxon>
    </lineage>
</organism>
<dbReference type="Proteomes" id="UP000516369">
    <property type="component" value="Chromosome"/>
</dbReference>